<dbReference type="InterPro" id="IPR048342">
    <property type="entry name" value="DUF1285_C"/>
</dbReference>
<keyword evidence="4" id="KW-1185">Reference proteome</keyword>
<protein>
    <submittedName>
        <fullName evidence="3">DUF1285 domain-containing protein</fullName>
    </submittedName>
</protein>
<dbReference type="InterPro" id="IPR023361">
    <property type="entry name" value="DUF1285_beta_roll_sf"/>
</dbReference>
<dbReference type="Proteomes" id="UP001107961">
    <property type="component" value="Unassembled WGS sequence"/>
</dbReference>
<comment type="caution">
    <text evidence="3">The sequence shown here is derived from an EMBL/GenBank/DDBJ whole genome shotgun (WGS) entry which is preliminary data.</text>
</comment>
<dbReference type="RefSeq" id="WP_022994623.1">
    <property type="nucleotide sequence ID" value="NZ_CP012331.1"/>
</dbReference>
<dbReference type="AlphaFoldDB" id="A0A9Q3W2W6"/>
<evidence type="ECO:0000313" key="3">
    <source>
        <dbReference type="EMBL" id="MCE7507984.1"/>
    </source>
</evidence>
<feature type="domain" description="DUF1285" evidence="1">
    <location>
        <begin position="22"/>
        <end position="88"/>
    </location>
</feature>
<dbReference type="EMBL" id="JAJVKT010000004">
    <property type="protein sequence ID" value="MCE7507984.1"/>
    <property type="molecule type" value="Genomic_DNA"/>
</dbReference>
<dbReference type="Pfam" id="PF06938">
    <property type="entry name" value="DUF1285_N"/>
    <property type="match status" value="1"/>
</dbReference>
<evidence type="ECO:0000259" key="1">
    <source>
        <dbReference type="Pfam" id="PF06938"/>
    </source>
</evidence>
<dbReference type="Gene3D" id="3.10.540.10">
    <property type="entry name" value="duf1285 like domain"/>
    <property type="match status" value="1"/>
</dbReference>
<proteinExistence type="predicted"/>
<name>A0A9Q3W2W6_9GAMM</name>
<dbReference type="PIRSF" id="PIRSF029557">
    <property type="entry name" value="UCP029557"/>
    <property type="match status" value="1"/>
</dbReference>
<organism evidence="3 4">
    <name type="scientific">Alloalcanivorax xenomutans</name>
    <dbReference type="NCBI Taxonomy" id="1094342"/>
    <lineage>
        <taxon>Bacteria</taxon>
        <taxon>Pseudomonadati</taxon>
        <taxon>Pseudomonadota</taxon>
        <taxon>Gammaproteobacteria</taxon>
        <taxon>Oceanospirillales</taxon>
        <taxon>Alcanivoracaceae</taxon>
        <taxon>Alloalcanivorax</taxon>
    </lineage>
</organism>
<dbReference type="InterPro" id="IPR048341">
    <property type="entry name" value="DUF1285_N"/>
</dbReference>
<dbReference type="Gene3D" id="2.30.270.10">
    <property type="entry name" value="duf1285 protein"/>
    <property type="match status" value="1"/>
</dbReference>
<evidence type="ECO:0000313" key="4">
    <source>
        <dbReference type="Proteomes" id="UP001107961"/>
    </source>
</evidence>
<reference evidence="3" key="1">
    <citation type="submission" date="2022-01" db="EMBL/GenBank/DDBJ databases">
        <authorList>
            <person name="Karlyshev A.V."/>
            <person name="Jaspars M."/>
        </authorList>
    </citation>
    <scope>NUCLEOTIDE SEQUENCE</scope>
    <source>
        <strain evidence="3">AGSA3-2</strain>
    </source>
</reference>
<gene>
    <name evidence="3" type="ORF">LZG35_05000</name>
</gene>
<dbReference type="InterPro" id="IPR010707">
    <property type="entry name" value="DUF1285"/>
</dbReference>
<evidence type="ECO:0000259" key="2">
    <source>
        <dbReference type="Pfam" id="PF21028"/>
    </source>
</evidence>
<accession>A0A9Q3W2W6</accession>
<feature type="domain" description="DUF1285" evidence="2">
    <location>
        <begin position="89"/>
        <end position="183"/>
    </location>
</feature>
<sequence>MTSADSLLALLEKAERDEQGLPPVHQWHPEHQGESRMRIARDGTWYYQESPIERERMVRLFSTILLREGDDYFLITPVEKLRIEVDDAPFVATDVQRVKDDGVDKLVFTTNVGTHVVAGERHPLRIEHDPDSGEPSPYLHVRDNLEALISRNMFYQLVEWAGHEERDGVTHLYIDSDGARFSLGSF</sequence>
<dbReference type="KEGG" id="axe:P40_13125"/>
<dbReference type="Pfam" id="PF21028">
    <property type="entry name" value="DUF1285_C"/>
    <property type="match status" value="1"/>
</dbReference>